<proteinExistence type="predicted"/>
<sequence length="124" mass="14023">MAALRERNSPLRLMGRRLILVALLILAISASWGVWNIYHKDRESARLNKEAQTQLADLRTRQTKLEADLGRLQTNRGVEAALRAQYGLGRDGEGLIVIVEPERPAPVQATSSALQWLKDIFWHL</sequence>
<accession>A0A1F6DTL8</accession>
<dbReference type="STRING" id="1798494.A3C18_02260"/>
<dbReference type="Proteomes" id="UP000178328">
    <property type="component" value="Unassembled WGS sequence"/>
</dbReference>
<evidence type="ECO:0000313" key="2">
    <source>
        <dbReference type="EMBL" id="OGG64784.1"/>
    </source>
</evidence>
<organism evidence="2 3">
    <name type="scientific">Candidatus Kaiserbacteria bacterium RIFCSPHIGHO2_02_FULL_54_11b</name>
    <dbReference type="NCBI Taxonomy" id="1798494"/>
    <lineage>
        <taxon>Bacteria</taxon>
        <taxon>Candidatus Kaiseribacteriota</taxon>
    </lineage>
</organism>
<gene>
    <name evidence="2" type="ORF">A3C18_02260</name>
</gene>
<dbReference type="AlphaFoldDB" id="A0A1F6DTL8"/>
<keyword evidence="1" id="KW-0175">Coiled coil</keyword>
<comment type="caution">
    <text evidence="2">The sequence shown here is derived from an EMBL/GenBank/DDBJ whole genome shotgun (WGS) entry which is preliminary data.</text>
</comment>
<name>A0A1F6DTL8_9BACT</name>
<dbReference type="EMBL" id="MFLH01000011">
    <property type="protein sequence ID" value="OGG64784.1"/>
    <property type="molecule type" value="Genomic_DNA"/>
</dbReference>
<evidence type="ECO:0000256" key="1">
    <source>
        <dbReference type="SAM" id="Coils"/>
    </source>
</evidence>
<evidence type="ECO:0000313" key="3">
    <source>
        <dbReference type="Proteomes" id="UP000178328"/>
    </source>
</evidence>
<protein>
    <recommendedName>
        <fullName evidence="4">Cell division protein FtsL</fullName>
    </recommendedName>
</protein>
<reference evidence="2 3" key="1">
    <citation type="journal article" date="2016" name="Nat. Commun.">
        <title>Thousands of microbial genomes shed light on interconnected biogeochemical processes in an aquifer system.</title>
        <authorList>
            <person name="Anantharaman K."/>
            <person name="Brown C.T."/>
            <person name="Hug L.A."/>
            <person name="Sharon I."/>
            <person name="Castelle C.J."/>
            <person name="Probst A.J."/>
            <person name="Thomas B.C."/>
            <person name="Singh A."/>
            <person name="Wilkins M.J."/>
            <person name="Karaoz U."/>
            <person name="Brodie E.L."/>
            <person name="Williams K.H."/>
            <person name="Hubbard S.S."/>
            <person name="Banfield J.F."/>
        </authorList>
    </citation>
    <scope>NUCLEOTIDE SEQUENCE [LARGE SCALE GENOMIC DNA]</scope>
</reference>
<feature type="coiled-coil region" evidence="1">
    <location>
        <begin position="48"/>
        <end position="75"/>
    </location>
</feature>
<evidence type="ECO:0008006" key="4">
    <source>
        <dbReference type="Google" id="ProtNLM"/>
    </source>
</evidence>